<evidence type="ECO:0000256" key="5">
    <source>
        <dbReference type="ARBA" id="ARBA00022737"/>
    </source>
</evidence>
<evidence type="ECO:0000256" key="6">
    <source>
        <dbReference type="ARBA" id="ARBA00022792"/>
    </source>
</evidence>
<dbReference type="STRING" id="1745343.A0A2J6PKM3"/>
<dbReference type="Proteomes" id="UP000235672">
    <property type="component" value="Unassembled WGS sequence"/>
</dbReference>
<keyword evidence="3 10" id="KW-0813">Transport</keyword>
<evidence type="ECO:0000313" key="12">
    <source>
        <dbReference type="Proteomes" id="UP000235672"/>
    </source>
</evidence>
<dbReference type="SUPFAM" id="SSF103506">
    <property type="entry name" value="Mitochondrial carrier"/>
    <property type="match status" value="1"/>
</dbReference>
<dbReference type="EMBL" id="KZ613521">
    <property type="protein sequence ID" value="PMD14564.1"/>
    <property type="molecule type" value="Genomic_DNA"/>
</dbReference>
<keyword evidence="12" id="KW-1185">Reference proteome</keyword>
<organism evidence="11 12">
    <name type="scientific">Hyaloscypha hepaticicola</name>
    <dbReference type="NCBI Taxonomy" id="2082293"/>
    <lineage>
        <taxon>Eukaryota</taxon>
        <taxon>Fungi</taxon>
        <taxon>Dikarya</taxon>
        <taxon>Ascomycota</taxon>
        <taxon>Pezizomycotina</taxon>
        <taxon>Leotiomycetes</taxon>
        <taxon>Helotiales</taxon>
        <taxon>Hyaloscyphaceae</taxon>
        <taxon>Hyaloscypha</taxon>
    </lineage>
</organism>
<feature type="repeat" description="Solcar" evidence="9">
    <location>
        <begin position="2"/>
        <end position="86"/>
    </location>
</feature>
<evidence type="ECO:0000256" key="7">
    <source>
        <dbReference type="ARBA" id="ARBA00022989"/>
    </source>
</evidence>
<keyword evidence="5" id="KW-0677">Repeat</keyword>
<keyword evidence="6" id="KW-0999">Mitochondrion inner membrane</keyword>
<reference evidence="11 12" key="1">
    <citation type="submission" date="2016-05" db="EMBL/GenBank/DDBJ databases">
        <title>A degradative enzymes factory behind the ericoid mycorrhizal symbiosis.</title>
        <authorList>
            <consortium name="DOE Joint Genome Institute"/>
            <person name="Martino E."/>
            <person name="Morin E."/>
            <person name="Grelet G."/>
            <person name="Kuo A."/>
            <person name="Kohler A."/>
            <person name="Daghino S."/>
            <person name="Barry K."/>
            <person name="Choi C."/>
            <person name="Cichocki N."/>
            <person name="Clum A."/>
            <person name="Copeland A."/>
            <person name="Hainaut M."/>
            <person name="Haridas S."/>
            <person name="Labutti K."/>
            <person name="Lindquist E."/>
            <person name="Lipzen A."/>
            <person name="Khouja H.-R."/>
            <person name="Murat C."/>
            <person name="Ohm R."/>
            <person name="Olson A."/>
            <person name="Spatafora J."/>
            <person name="Veneault-Fourrey C."/>
            <person name="Henrissat B."/>
            <person name="Grigoriev I."/>
            <person name="Martin F."/>
            <person name="Perotto S."/>
        </authorList>
    </citation>
    <scope>NUCLEOTIDE SEQUENCE [LARGE SCALE GENOMIC DNA]</scope>
    <source>
        <strain evidence="11 12">UAMH 7357</strain>
    </source>
</reference>
<comment type="subcellular location">
    <subcellularLocation>
        <location evidence="1">Membrane</location>
        <topology evidence="1">Multi-pass membrane protein</topology>
    </subcellularLocation>
</comment>
<dbReference type="InterPro" id="IPR023395">
    <property type="entry name" value="MCP_dom_sf"/>
</dbReference>
<evidence type="ECO:0000256" key="1">
    <source>
        <dbReference type="ARBA" id="ARBA00004141"/>
    </source>
</evidence>
<evidence type="ECO:0000256" key="9">
    <source>
        <dbReference type="PROSITE-ProRule" id="PRU00282"/>
    </source>
</evidence>
<sequence length="339" mass="36725">MSTHSDVLLAGAFAAFTVDLLVYPLDTLKTRFQSPEYKKIYYDASKDTVNRRLLFRGLYQGVGSVILNTIPSSGAFFTTYEAIKSTLTKANPIFNGSALVPQPFIHSAASATAELVSCFILTPAEVLKQNAQMIRRPAEASKSKASTAFQPSVTLQALKQFKRPSQLWRGYTALAARNLPFTAMQFPMFEHLKESIKHYRQKSGTFTGGLTETALITAVSAGAAGSIAAVITTPVDVVKTWIMLSAADESSEAAAKEKVEKAQKQGQSLDKLANKKGVTKKSGLTVAREVMREGGVKGLFRGGALRSAWTALGSGFYLGVYETGRVWLGDQHQSQEDAH</sequence>
<dbReference type="PANTHER" id="PTHR45667">
    <property type="entry name" value="S-ADENOSYLMETHIONINE MITOCHONDRIAL CARRIER PROTEIN"/>
    <property type="match status" value="1"/>
</dbReference>
<feature type="repeat" description="Solcar" evidence="9">
    <location>
        <begin position="212"/>
        <end position="327"/>
    </location>
</feature>
<dbReference type="PROSITE" id="PS50920">
    <property type="entry name" value="SOLCAR"/>
    <property type="match status" value="3"/>
</dbReference>
<evidence type="ECO:0000313" key="11">
    <source>
        <dbReference type="EMBL" id="PMD14564.1"/>
    </source>
</evidence>
<comment type="similarity">
    <text evidence="2 10">Belongs to the mitochondrial carrier (TC 2.A.29) family.</text>
</comment>
<keyword evidence="4 9" id="KW-0812">Transmembrane</keyword>
<gene>
    <name evidence="11" type="ORF">NA56DRAFT_682440</name>
</gene>
<name>A0A2J6PKM3_9HELO</name>
<dbReference type="AlphaFoldDB" id="A0A2J6PKM3"/>
<protein>
    <submittedName>
        <fullName evidence="11">Mitochondrial carrier</fullName>
    </submittedName>
</protein>
<proteinExistence type="inferred from homology"/>
<dbReference type="Gene3D" id="1.50.40.10">
    <property type="entry name" value="Mitochondrial carrier domain"/>
    <property type="match status" value="1"/>
</dbReference>
<evidence type="ECO:0000256" key="4">
    <source>
        <dbReference type="ARBA" id="ARBA00022692"/>
    </source>
</evidence>
<evidence type="ECO:0000256" key="2">
    <source>
        <dbReference type="ARBA" id="ARBA00006375"/>
    </source>
</evidence>
<keyword evidence="6" id="KW-0496">Mitochondrion</keyword>
<accession>A0A2J6PKM3</accession>
<evidence type="ECO:0000256" key="3">
    <source>
        <dbReference type="ARBA" id="ARBA00022448"/>
    </source>
</evidence>
<keyword evidence="8 9" id="KW-0472">Membrane</keyword>
<dbReference type="OrthoDB" id="250329at2759"/>
<keyword evidence="7" id="KW-1133">Transmembrane helix</keyword>
<evidence type="ECO:0000256" key="8">
    <source>
        <dbReference type="ARBA" id="ARBA00023136"/>
    </source>
</evidence>
<evidence type="ECO:0000256" key="10">
    <source>
        <dbReference type="RuleBase" id="RU000488"/>
    </source>
</evidence>
<dbReference type="GO" id="GO:0016020">
    <property type="term" value="C:membrane"/>
    <property type="evidence" value="ECO:0007669"/>
    <property type="project" value="UniProtKB-SubCell"/>
</dbReference>
<dbReference type="InterPro" id="IPR018108">
    <property type="entry name" value="MCP_transmembrane"/>
</dbReference>
<dbReference type="Pfam" id="PF00153">
    <property type="entry name" value="Mito_carr"/>
    <property type="match status" value="3"/>
</dbReference>
<feature type="repeat" description="Solcar" evidence="9">
    <location>
        <begin position="101"/>
        <end position="195"/>
    </location>
</feature>